<comment type="subunit">
    <text evidence="13">Heterodimer of CALCRL and RAMP1; the interaction induces allosteric modulation of CALCRL function and CGRP1/CALCA and CGRP2/CALCB ligand specificity. Heterodimer of CALCR and RAMP1; interaction forms the AMYR1 receptor complex for amylin/IAPP and CGRP1/CALCA ligands.</text>
</comment>
<reference evidence="17" key="1">
    <citation type="submission" date="2025-04" db="UniProtKB">
        <authorList>
            <consortium name="RefSeq"/>
        </authorList>
    </citation>
    <scope>IDENTIFICATION</scope>
    <source>
        <tissue evidence="17">Muscle</tissue>
    </source>
</reference>
<reference evidence="15" key="2">
    <citation type="submission" date="2025-05" db="UniProtKB">
        <authorList>
            <consortium name="Ensembl"/>
        </authorList>
    </citation>
    <scope>IDENTIFICATION</scope>
</reference>
<dbReference type="GO" id="GO:0008277">
    <property type="term" value="P:regulation of G protein-coupled receptor signaling pathway"/>
    <property type="evidence" value="ECO:0007669"/>
    <property type="project" value="InterPro"/>
</dbReference>
<keyword evidence="5 14" id="KW-0812">Transmembrane</keyword>
<dbReference type="OrthoDB" id="10007519at2759"/>
<evidence type="ECO:0000256" key="14">
    <source>
        <dbReference type="SAM" id="Phobius"/>
    </source>
</evidence>
<evidence type="ECO:0000256" key="5">
    <source>
        <dbReference type="ARBA" id="ARBA00022692"/>
    </source>
</evidence>
<protein>
    <recommendedName>
        <fullName evidence="11">Receptor activity-modifying protein 1</fullName>
    </recommendedName>
</protein>
<keyword evidence="8 14" id="KW-0472">Membrane</keyword>
<dbReference type="PANTHER" id="PTHR14076">
    <property type="entry name" value="RECEPTOR ACTIVITY MODIFYING PROTEIN RAMP"/>
    <property type="match status" value="1"/>
</dbReference>
<keyword evidence="7 14" id="KW-1133">Transmembrane helix</keyword>
<dbReference type="GO" id="GO:0043235">
    <property type="term" value="C:receptor complex"/>
    <property type="evidence" value="ECO:0007669"/>
    <property type="project" value="TreeGrafter"/>
</dbReference>
<feature type="transmembrane region" description="Helical" evidence="14">
    <location>
        <begin position="44"/>
        <end position="64"/>
    </location>
</feature>
<dbReference type="GO" id="GO:0005886">
    <property type="term" value="C:plasma membrane"/>
    <property type="evidence" value="ECO:0007669"/>
    <property type="project" value="UniProtKB-SubCell"/>
</dbReference>
<evidence type="ECO:0000256" key="8">
    <source>
        <dbReference type="ARBA" id="ARBA00023136"/>
    </source>
</evidence>
<evidence type="ECO:0000256" key="12">
    <source>
        <dbReference type="ARBA" id="ARBA00049570"/>
    </source>
</evidence>
<dbReference type="GO" id="GO:0031623">
    <property type="term" value="P:receptor internalization"/>
    <property type="evidence" value="ECO:0007669"/>
    <property type="project" value="TreeGrafter"/>
</dbReference>
<evidence type="ECO:0000256" key="4">
    <source>
        <dbReference type="ARBA" id="ARBA00022475"/>
    </source>
</evidence>
<dbReference type="Gene3D" id="1.10.150.510">
    <property type="entry name" value="Receptor activity modifying family"/>
    <property type="match status" value="1"/>
</dbReference>
<evidence type="ECO:0000256" key="7">
    <source>
        <dbReference type="ARBA" id="ARBA00022989"/>
    </source>
</evidence>
<comment type="similarity">
    <text evidence="2">Belongs to the RAMP family.</text>
</comment>
<dbReference type="GO" id="GO:0032870">
    <property type="term" value="P:cellular response to hormone stimulus"/>
    <property type="evidence" value="ECO:0007669"/>
    <property type="project" value="TreeGrafter"/>
</dbReference>
<evidence type="ECO:0000256" key="11">
    <source>
        <dbReference type="ARBA" id="ARBA00041071"/>
    </source>
</evidence>
<dbReference type="GO" id="GO:0072659">
    <property type="term" value="P:protein localization to plasma membrane"/>
    <property type="evidence" value="ECO:0007669"/>
    <property type="project" value="TreeGrafter"/>
</dbReference>
<comment type="function">
    <text evidence="12">Accessory protein that interacts with and modulates the function of G-protein coupled receptors including calcitonin gene-related peptide type 1 receptor (CALCRL) and calcitonin receptor (CALCR). Required for the transport of CALCRL to the plasma membrane. Together with CALCRL, form the receptor complex for the calcitonin gene-related peptides CGRP1/CALCA and CGRP2/CALCB. Together with CALCR, form the AMYR1 receptor complex for amylin/IAPP and CGRP1/CALCA.</text>
</comment>
<dbReference type="RefSeq" id="XP_018965232.1">
    <property type="nucleotide sequence ID" value="XM_019109687.2"/>
</dbReference>
<dbReference type="GO" id="GO:0006816">
    <property type="term" value="P:calcium ion transport"/>
    <property type="evidence" value="ECO:0007669"/>
    <property type="project" value="TreeGrafter"/>
</dbReference>
<evidence type="ECO:0000256" key="9">
    <source>
        <dbReference type="ARBA" id="ARBA00023157"/>
    </source>
</evidence>
<evidence type="ECO:0000256" key="13">
    <source>
        <dbReference type="ARBA" id="ARBA00049674"/>
    </source>
</evidence>
<keyword evidence="9" id="KW-1015">Disulfide bond</keyword>
<evidence type="ECO:0000313" key="17">
    <source>
        <dbReference type="RefSeq" id="XP_018965232.1"/>
    </source>
</evidence>
<evidence type="ECO:0000256" key="6">
    <source>
        <dbReference type="ARBA" id="ARBA00022729"/>
    </source>
</evidence>
<dbReference type="InterPro" id="IPR006985">
    <property type="entry name" value="RAMP"/>
</dbReference>
<evidence type="ECO:0000256" key="3">
    <source>
        <dbReference type="ARBA" id="ARBA00022448"/>
    </source>
</evidence>
<dbReference type="Ensembl" id="ENSCCRT00020039393.1">
    <property type="protein sequence ID" value="ENSCCRP00020036089.1"/>
    <property type="gene ID" value="ENSCCRG00020016129.1"/>
</dbReference>
<keyword evidence="3" id="KW-0813">Transport</keyword>
<dbReference type="KEGG" id="ccar:109096011"/>
<accession>A0A8C1BFI8</accession>
<dbReference type="GO" id="GO:0006886">
    <property type="term" value="P:intracellular protein transport"/>
    <property type="evidence" value="ECO:0007669"/>
    <property type="project" value="InterPro"/>
</dbReference>
<dbReference type="Ensembl" id="ENSCCRT00010121588.1">
    <property type="protein sequence ID" value="ENSCCRP00010109247.1"/>
    <property type="gene ID" value="ENSCCRG00010048210.1"/>
</dbReference>
<keyword evidence="4" id="KW-1003">Cell membrane</keyword>
<proteinExistence type="inferred from homology"/>
<dbReference type="AlphaFoldDB" id="A0A8C1BFI8"/>
<comment type="subcellular location">
    <subcellularLocation>
        <location evidence="1">Cell membrane</location>
        <topology evidence="1">Single-pass type I membrane protein</topology>
    </subcellularLocation>
</comment>
<feature type="transmembrane region" description="Helical" evidence="14">
    <location>
        <begin position="150"/>
        <end position="171"/>
    </location>
</feature>
<evidence type="ECO:0000313" key="16">
    <source>
        <dbReference type="Proteomes" id="UP000694427"/>
    </source>
</evidence>
<keyword evidence="6" id="KW-0732">Signal</keyword>
<dbReference type="GO" id="GO:0015026">
    <property type="term" value="F:coreceptor activity"/>
    <property type="evidence" value="ECO:0007669"/>
    <property type="project" value="InterPro"/>
</dbReference>
<sequence>MKPSKLPAKSADVARLVHFNRPSTNFCCFDSDLPVMTSVSWRHALFFLLVVNLSVLTTACSSHYGNAIEEFCMAKFKLDMEVLDQRQWCSWEDTVEFYGELTNCTFLVALKMNCFWPNRMVDEFFIRLHRHYFHDCSMSGRLLHDPPNRILGPFIVVPILVTLLMTALVVWRSKRSEGIV</sequence>
<dbReference type="Proteomes" id="UP000694701">
    <property type="component" value="Unplaced"/>
</dbReference>
<evidence type="ECO:0000256" key="1">
    <source>
        <dbReference type="ARBA" id="ARBA00004251"/>
    </source>
</evidence>
<dbReference type="PANTHER" id="PTHR14076:SF3">
    <property type="entry name" value="RECEPTOR ACTIVITY-MODIFYING PROTEIN 1"/>
    <property type="match status" value="1"/>
</dbReference>
<dbReference type="Proteomes" id="UP001155660">
    <property type="component" value="Chromosome A9"/>
</dbReference>
<dbReference type="Proteomes" id="UP000694427">
    <property type="component" value="Unplaced"/>
</dbReference>
<organism evidence="15 16">
    <name type="scientific">Cyprinus carpio</name>
    <name type="common">Common carp</name>
    <dbReference type="NCBI Taxonomy" id="7962"/>
    <lineage>
        <taxon>Eukaryota</taxon>
        <taxon>Metazoa</taxon>
        <taxon>Chordata</taxon>
        <taxon>Craniata</taxon>
        <taxon>Vertebrata</taxon>
        <taxon>Euteleostomi</taxon>
        <taxon>Actinopterygii</taxon>
        <taxon>Neopterygii</taxon>
        <taxon>Teleostei</taxon>
        <taxon>Ostariophysi</taxon>
        <taxon>Cypriniformes</taxon>
        <taxon>Cyprinidae</taxon>
        <taxon>Cyprininae</taxon>
        <taxon>Cyprinus</taxon>
    </lineage>
</organism>
<evidence type="ECO:0000256" key="2">
    <source>
        <dbReference type="ARBA" id="ARBA00007087"/>
    </source>
</evidence>
<evidence type="ECO:0000256" key="10">
    <source>
        <dbReference type="ARBA" id="ARBA00023170"/>
    </source>
</evidence>
<dbReference type="GO" id="GO:0007186">
    <property type="term" value="P:G protein-coupled receptor signaling pathway"/>
    <property type="evidence" value="ECO:0007669"/>
    <property type="project" value="TreeGrafter"/>
</dbReference>
<dbReference type="Pfam" id="PF04901">
    <property type="entry name" value="RAMP"/>
    <property type="match status" value="1"/>
</dbReference>
<evidence type="ECO:0000313" key="15">
    <source>
        <dbReference type="Ensembl" id="ENSCCRP00010109247.1"/>
    </source>
</evidence>
<keyword evidence="16" id="KW-1185">Reference proteome</keyword>
<dbReference type="GeneID" id="109096011"/>
<keyword evidence="10" id="KW-0675">Receptor</keyword>
<name>A0A8C1BFI8_CYPCA</name>
<gene>
    <name evidence="15 17" type="primary">LOC109096011</name>
</gene>
<dbReference type="InterPro" id="IPR038126">
    <property type="entry name" value="RAMP_sf"/>
</dbReference>
<dbReference type="GO" id="GO:0009986">
    <property type="term" value="C:cell surface"/>
    <property type="evidence" value="ECO:0007669"/>
    <property type="project" value="TreeGrafter"/>
</dbReference>